<reference evidence="2" key="2">
    <citation type="submission" date="2021-04" db="EMBL/GenBank/DDBJ databases">
        <authorList>
            <person name="Gilroy R."/>
        </authorList>
    </citation>
    <scope>NUCLEOTIDE SEQUENCE</scope>
    <source>
        <strain evidence="2">A6-441</strain>
    </source>
</reference>
<protein>
    <submittedName>
        <fullName evidence="2">Type II toxin-antitoxin system HicB family antitoxin</fullName>
    </submittedName>
</protein>
<sequence length="129" mass="14847">MKDKQIYPAIFTKEEDGSYSVSFPDLDGAFTCGNDFKEALYMAKDCLELNLSTLEEVPAISDLENIKLNKGEHIVMIQADMLEFKKKYDNKLIKKTLTLPKWLNDLGIERKVNFSKLLQEALKEKLQIL</sequence>
<evidence type="ECO:0000259" key="1">
    <source>
        <dbReference type="Pfam" id="PF15919"/>
    </source>
</evidence>
<comment type="caution">
    <text evidence="2">The sequence shown here is derived from an EMBL/GenBank/DDBJ whole genome shotgun (WGS) entry which is preliminary data.</text>
</comment>
<organism evidence="2 3">
    <name type="scientific">Candidatus Fusobacterium pullicola</name>
    <dbReference type="NCBI Taxonomy" id="2838601"/>
    <lineage>
        <taxon>Bacteria</taxon>
        <taxon>Fusobacteriati</taxon>
        <taxon>Fusobacteriota</taxon>
        <taxon>Fusobacteriia</taxon>
        <taxon>Fusobacteriales</taxon>
        <taxon>Fusobacteriaceae</taxon>
        <taxon>Fusobacterium</taxon>
    </lineage>
</organism>
<dbReference type="EMBL" id="JAHLFN010000040">
    <property type="protein sequence ID" value="MBU3842254.1"/>
    <property type="molecule type" value="Genomic_DNA"/>
</dbReference>
<dbReference type="Gene3D" id="3.30.160.250">
    <property type="match status" value="1"/>
</dbReference>
<dbReference type="SUPFAM" id="SSF143100">
    <property type="entry name" value="TTHA1013/TTHA0281-like"/>
    <property type="match status" value="1"/>
</dbReference>
<dbReference type="InterPro" id="IPR035069">
    <property type="entry name" value="TTHA1013/TTHA0281-like"/>
</dbReference>
<evidence type="ECO:0000313" key="3">
    <source>
        <dbReference type="Proteomes" id="UP000724657"/>
    </source>
</evidence>
<evidence type="ECO:0000313" key="2">
    <source>
        <dbReference type="EMBL" id="MBU3842254.1"/>
    </source>
</evidence>
<reference evidence="2" key="1">
    <citation type="journal article" date="2021" name="PeerJ">
        <title>Extensive microbial diversity within the chicken gut microbiome revealed by metagenomics and culture.</title>
        <authorList>
            <person name="Gilroy R."/>
            <person name="Ravi A."/>
            <person name="Getino M."/>
            <person name="Pursley I."/>
            <person name="Horton D.L."/>
            <person name="Alikhan N.F."/>
            <person name="Baker D."/>
            <person name="Gharbi K."/>
            <person name="Hall N."/>
            <person name="Watson M."/>
            <person name="Adriaenssens E.M."/>
            <person name="Foster-Nyarko E."/>
            <person name="Jarju S."/>
            <person name="Secka A."/>
            <person name="Antonio M."/>
            <person name="Oren A."/>
            <person name="Chaudhuri R.R."/>
            <person name="La Ragione R."/>
            <person name="Hildebrand F."/>
            <person name="Pallen M.J."/>
        </authorList>
    </citation>
    <scope>NUCLEOTIDE SEQUENCE</scope>
    <source>
        <strain evidence="2">A6-441</strain>
    </source>
</reference>
<dbReference type="InterPro" id="IPR031807">
    <property type="entry name" value="HicB-like"/>
</dbReference>
<feature type="domain" description="HicB-like antitoxin of toxin-antitoxin system" evidence="1">
    <location>
        <begin position="7"/>
        <end position="101"/>
    </location>
</feature>
<dbReference type="AlphaFoldDB" id="A0A9E2KZF6"/>
<gene>
    <name evidence="2" type="ORF">IAA47_04620</name>
</gene>
<dbReference type="Proteomes" id="UP000724657">
    <property type="component" value="Unassembled WGS sequence"/>
</dbReference>
<dbReference type="Pfam" id="PF15919">
    <property type="entry name" value="HicB_lk_antitox"/>
    <property type="match status" value="1"/>
</dbReference>
<name>A0A9E2KZF6_9FUSO</name>
<proteinExistence type="predicted"/>
<accession>A0A9E2KZF6</accession>